<accession>A0ACC2KY92</accession>
<reference evidence="1 2" key="1">
    <citation type="journal article" date="2022" name="Hortic Res">
        <title>A haplotype resolved chromosomal level avocado genome allows analysis of novel avocado genes.</title>
        <authorList>
            <person name="Nath O."/>
            <person name="Fletcher S.J."/>
            <person name="Hayward A."/>
            <person name="Shaw L.M."/>
            <person name="Masouleh A.K."/>
            <person name="Furtado A."/>
            <person name="Henry R.J."/>
            <person name="Mitter N."/>
        </authorList>
    </citation>
    <scope>NUCLEOTIDE SEQUENCE [LARGE SCALE GENOMIC DNA]</scope>
    <source>
        <strain evidence="2">cv. Hass</strain>
    </source>
</reference>
<protein>
    <submittedName>
        <fullName evidence="1">Uncharacterized protein</fullName>
    </submittedName>
</protein>
<sequence>MRELQLDSALGVEKSHFAILIVYDHQPPPMLERPAAPLARDIRELQVVVDGVVIDTEEASNFIFFFLSRFGVGIIFFCFCRFGAQIEQFHPLRG</sequence>
<evidence type="ECO:0000313" key="2">
    <source>
        <dbReference type="Proteomes" id="UP001234297"/>
    </source>
</evidence>
<evidence type="ECO:0000313" key="1">
    <source>
        <dbReference type="EMBL" id="KAJ8626131.1"/>
    </source>
</evidence>
<dbReference type="EMBL" id="CM056814">
    <property type="protein sequence ID" value="KAJ8626131.1"/>
    <property type="molecule type" value="Genomic_DNA"/>
</dbReference>
<organism evidence="1 2">
    <name type="scientific">Persea americana</name>
    <name type="common">Avocado</name>
    <dbReference type="NCBI Taxonomy" id="3435"/>
    <lineage>
        <taxon>Eukaryota</taxon>
        <taxon>Viridiplantae</taxon>
        <taxon>Streptophyta</taxon>
        <taxon>Embryophyta</taxon>
        <taxon>Tracheophyta</taxon>
        <taxon>Spermatophyta</taxon>
        <taxon>Magnoliopsida</taxon>
        <taxon>Magnoliidae</taxon>
        <taxon>Laurales</taxon>
        <taxon>Lauraceae</taxon>
        <taxon>Persea</taxon>
    </lineage>
</organism>
<name>A0ACC2KY92_PERAE</name>
<gene>
    <name evidence="1" type="ORF">MRB53_019438</name>
</gene>
<comment type="caution">
    <text evidence="1">The sequence shown here is derived from an EMBL/GenBank/DDBJ whole genome shotgun (WGS) entry which is preliminary data.</text>
</comment>
<proteinExistence type="predicted"/>
<keyword evidence="2" id="KW-1185">Reference proteome</keyword>
<dbReference type="Proteomes" id="UP001234297">
    <property type="component" value="Chromosome 6"/>
</dbReference>